<keyword evidence="6 13" id="KW-0472">Membrane</keyword>
<keyword evidence="4 13" id="KW-0812">Transmembrane</keyword>
<dbReference type="SUPFAM" id="SSF109998">
    <property type="entry name" value="Triger factor/SurA peptide-binding domain-like"/>
    <property type="match status" value="1"/>
</dbReference>
<dbReference type="Proteomes" id="UP000335415">
    <property type="component" value="Unassembled WGS sequence"/>
</dbReference>
<dbReference type="PROSITE" id="PS50198">
    <property type="entry name" value="PPIC_PPIASE_2"/>
    <property type="match status" value="1"/>
</dbReference>
<evidence type="ECO:0000256" key="4">
    <source>
        <dbReference type="ARBA" id="ARBA00022692"/>
    </source>
</evidence>
<proteinExistence type="inferred from homology"/>
<dbReference type="InterPro" id="IPR046357">
    <property type="entry name" value="PPIase_dom_sf"/>
</dbReference>
<organism evidence="15 16">
    <name type="scientific">Affinibrenneria salicis</name>
    <dbReference type="NCBI Taxonomy" id="2590031"/>
    <lineage>
        <taxon>Bacteria</taxon>
        <taxon>Pseudomonadati</taxon>
        <taxon>Pseudomonadota</taxon>
        <taxon>Gammaproteobacteria</taxon>
        <taxon>Enterobacterales</taxon>
        <taxon>Pectobacteriaceae</taxon>
        <taxon>Affinibrenneria</taxon>
    </lineage>
</organism>
<keyword evidence="11" id="KW-0697">Rotamase</keyword>
<evidence type="ECO:0000256" key="10">
    <source>
        <dbReference type="ARBA" id="ARBA00042775"/>
    </source>
</evidence>
<evidence type="ECO:0000313" key="15">
    <source>
        <dbReference type="EMBL" id="KAA9000064.1"/>
    </source>
</evidence>
<dbReference type="InterPro" id="IPR052029">
    <property type="entry name" value="PpiD_chaperone"/>
</dbReference>
<evidence type="ECO:0000313" key="16">
    <source>
        <dbReference type="Proteomes" id="UP000335415"/>
    </source>
</evidence>
<accession>A0A5J5G142</accession>
<protein>
    <recommendedName>
        <fullName evidence="9">Periplasmic chaperone PpiD</fullName>
    </recommendedName>
    <alternativeName>
        <fullName evidence="10">Periplasmic folding chaperone</fullName>
    </alternativeName>
</protein>
<name>A0A5J5G142_9GAMM</name>
<dbReference type="PROSITE" id="PS01096">
    <property type="entry name" value="PPIC_PPIASE_1"/>
    <property type="match status" value="1"/>
</dbReference>
<dbReference type="NCBIfam" id="NF008054">
    <property type="entry name" value="PRK10788.1"/>
    <property type="match status" value="1"/>
</dbReference>
<dbReference type="PANTHER" id="PTHR47529">
    <property type="entry name" value="PEPTIDYL-PROLYL CIS-TRANS ISOMERASE D"/>
    <property type="match status" value="1"/>
</dbReference>
<keyword evidence="16" id="KW-1185">Reference proteome</keyword>
<dbReference type="Pfam" id="PF13145">
    <property type="entry name" value="Rotamase_2"/>
    <property type="match status" value="1"/>
</dbReference>
<comment type="subcellular location">
    <subcellularLocation>
        <location evidence="1">Cell inner membrane</location>
        <topology evidence="1">Single-pass type II membrane protein</topology>
        <orientation evidence="1">Periplasmic side</orientation>
    </subcellularLocation>
</comment>
<feature type="transmembrane region" description="Helical" evidence="13">
    <location>
        <begin position="12"/>
        <end position="35"/>
    </location>
</feature>
<keyword evidence="12" id="KW-0175">Coiled coil</keyword>
<keyword evidence="5 13" id="KW-1133">Transmembrane helix</keyword>
<dbReference type="GO" id="GO:0005886">
    <property type="term" value="C:plasma membrane"/>
    <property type="evidence" value="ECO:0007669"/>
    <property type="project" value="UniProtKB-SubCell"/>
</dbReference>
<evidence type="ECO:0000259" key="14">
    <source>
        <dbReference type="PROSITE" id="PS50198"/>
    </source>
</evidence>
<evidence type="ECO:0000256" key="5">
    <source>
        <dbReference type="ARBA" id="ARBA00022989"/>
    </source>
</evidence>
<keyword evidence="7" id="KW-0143">Chaperone</keyword>
<comment type="caution">
    <text evidence="15">The sequence shown here is derived from an EMBL/GenBank/DDBJ whole genome shotgun (WGS) entry which is preliminary data.</text>
</comment>
<dbReference type="AlphaFoldDB" id="A0A5J5G142"/>
<evidence type="ECO:0000256" key="11">
    <source>
        <dbReference type="PROSITE-ProRule" id="PRU00278"/>
    </source>
</evidence>
<keyword evidence="11 15" id="KW-0413">Isomerase</keyword>
<dbReference type="Pfam" id="PF13624">
    <property type="entry name" value="SurA_N_3"/>
    <property type="match status" value="1"/>
</dbReference>
<dbReference type="InterPro" id="IPR027304">
    <property type="entry name" value="Trigger_fact/SurA_dom_sf"/>
</dbReference>
<dbReference type="GO" id="GO:0003755">
    <property type="term" value="F:peptidyl-prolyl cis-trans isomerase activity"/>
    <property type="evidence" value="ECO:0007669"/>
    <property type="project" value="UniProtKB-KW"/>
</dbReference>
<dbReference type="PANTHER" id="PTHR47529:SF1">
    <property type="entry name" value="PERIPLASMIC CHAPERONE PPID"/>
    <property type="match status" value="1"/>
</dbReference>
<keyword evidence="3" id="KW-0997">Cell inner membrane</keyword>
<evidence type="ECO:0000256" key="9">
    <source>
        <dbReference type="ARBA" id="ARBA00040743"/>
    </source>
</evidence>
<dbReference type="SUPFAM" id="SSF54534">
    <property type="entry name" value="FKBP-like"/>
    <property type="match status" value="1"/>
</dbReference>
<feature type="domain" description="PpiC" evidence="14">
    <location>
        <begin position="268"/>
        <end position="357"/>
    </location>
</feature>
<evidence type="ECO:0000256" key="1">
    <source>
        <dbReference type="ARBA" id="ARBA00004382"/>
    </source>
</evidence>
<reference evidence="15 16" key="1">
    <citation type="submission" date="2019-09" db="EMBL/GenBank/DDBJ databases">
        <authorList>
            <person name="Li Y."/>
        </authorList>
    </citation>
    <scope>NUCLEOTIDE SEQUENCE [LARGE SCALE GENOMIC DNA]</scope>
    <source>
        <strain evidence="15 16">L3-3HA</strain>
    </source>
</reference>
<dbReference type="InterPro" id="IPR000297">
    <property type="entry name" value="PPIase_PpiC"/>
</dbReference>
<dbReference type="EMBL" id="VYKJ01000005">
    <property type="protein sequence ID" value="KAA9000064.1"/>
    <property type="molecule type" value="Genomic_DNA"/>
</dbReference>
<evidence type="ECO:0000256" key="6">
    <source>
        <dbReference type="ARBA" id="ARBA00023136"/>
    </source>
</evidence>
<evidence type="ECO:0000256" key="8">
    <source>
        <dbReference type="ARBA" id="ARBA00038408"/>
    </source>
</evidence>
<evidence type="ECO:0000256" key="12">
    <source>
        <dbReference type="SAM" id="Coils"/>
    </source>
</evidence>
<evidence type="ECO:0000256" key="2">
    <source>
        <dbReference type="ARBA" id="ARBA00022475"/>
    </source>
</evidence>
<comment type="similarity">
    <text evidence="8">Belongs to the PpiD chaperone family.</text>
</comment>
<evidence type="ECO:0000256" key="13">
    <source>
        <dbReference type="SAM" id="Phobius"/>
    </source>
</evidence>
<dbReference type="RefSeq" id="WP_150435262.1">
    <property type="nucleotide sequence ID" value="NZ_VYKJ01000005.1"/>
</dbReference>
<dbReference type="Gene3D" id="3.10.50.40">
    <property type="match status" value="1"/>
</dbReference>
<dbReference type="OrthoDB" id="9812372at2"/>
<gene>
    <name evidence="15" type="primary">ppiD</name>
    <name evidence="15" type="ORF">FJU30_12330</name>
</gene>
<sequence>MMDNLRAAANNVVLKVILAVIIASFVLTGVGDYLIGGSGDYAAKVNGQEISRNQLEQAVKNERNRQQEELGERFSILAGNDGYMQQMRRQVLSELIDKTLLDQYAGTLGLGISDEQIRETIFAVPDFQTNGRFDNDKYLLLVRRLGITPEMYAQMLRKDLLARQLLNGLGGTQFMLPQEVDRLIALEAQDRVIRSATLNIGDRAGAQSVSDEEAQNYYNQNKNDFVAPESFKVSYLTLDVAAIAEKITVSDDEVNHYYEQHKDDLAQAARKKFSVIQVKTESDAQAVLEQLKQGADFAALAKEKSTDAISQRNGGDLGWMEDNSTIDELKQANLTEKGQLSGVIKSSVGYLVARLDDIQPQVLKPLSEMRDEVAEKVKQEKAQDAYYALQQKISEAASNDNESLASAEEVSGLKATETDWFTRQTLPAALNFPAVTKALFEGSLLGSNGAPGSNSDVINVEGDRAFVVRITDHKSESTLPLDQVRDKIVQTLKQQKAQQQARLEAEKILAALKEGKGDDALKAAGLTFGAAQTLSSVSPGSDLSGEVFSLPQPQKDKPSYGLATDRQGNVVLLALDEVKPHTLEDPMKAQITSWIEKNAVGSMFDALLASLRSEAKIKMGSASESQ</sequence>
<dbReference type="Gene3D" id="1.10.4030.10">
    <property type="entry name" value="Porin chaperone SurA, peptide-binding domain"/>
    <property type="match status" value="1"/>
</dbReference>
<dbReference type="InterPro" id="IPR023058">
    <property type="entry name" value="PPIase_PpiC_CS"/>
</dbReference>
<feature type="coiled-coil region" evidence="12">
    <location>
        <begin position="45"/>
        <end position="72"/>
    </location>
</feature>
<keyword evidence="2" id="KW-1003">Cell membrane</keyword>
<evidence type="ECO:0000256" key="3">
    <source>
        <dbReference type="ARBA" id="ARBA00022519"/>
    </source>
</evidence>
<evidence type="ECO:0000256" key="7">
    <source>
        <dbReference type="ARBA" id="ARBA00023186"/>
    </source>
</evidence>